<gene>
    <name evidence="3" type="ORF">EMA8858_02257</name>
</gene>
<dbReference type="InterPro" id="IPR049349">
    <property type="entry name" value="DUF2264_N"/>
</dbReference>
<dbReference type="PANTHER" id="PTHR35339:SF3">
    <property type="entry name" value="DUF2264 DOMAIN-CONTAINING PROTEIN"/>
    <property type="match status" value="1"/>
</dbReference>
<keyword evidence="4" id="KW-1185">Reference proteome</keyword>
<evidence type="ECO:0000313" key="4">
    <source>
        <dbReference type="Proteomes" id="UP000837932"/>
    </source>
</evidence>
<evidence type="ECO:0000259" key="2">
    <source>
        <dbReference type="Pfam" id="PF10022"/>
    </source>
</evidence>
<evidence type="ECO:0000313" key="3">
    <source>
        <dbReference type="EMBL" id="CAH0996127.1"/>
    </source>
</evidence>
<dbReference type="PIRSF" id="PIRSF014753">
    <property type="entry name" value="UCP014753"/>
    <property type="match status" value="1"/>
</dbReference>
<name>A0ABN8EYG4_9BACT</name>
<dbReference type="Pfam" id="PF10022">
    <property type="entry name" value="DUF2264"/>
    <property type="match status" value="1"/>
</dbReference>
<feature type="domain" description="DUF2264" evidence="2">
    <location>
        <begin position="34"/>
        <end position="392"/>
    </location>
</feature>
<protein>
    <recommendedName>
        <fullName evidence="2">DUF2264 domain-containing protein</fullName>
    </recommendedName>
</protein>
<evidence type="ECO:0000256" key="1">
    <source>
        <dbReference type="SAM" id="SignalP"/>
    </source>
</evidence>
<dbReference type="Proteomes" id="UP000837932">
    <property type="component" value="Unassembled WGS sequence"/>
</dbReference>
<reference evidence="3" key="1">
    <citation type="submission" date="2021-12" db="EMBL/GenBank/DDBJ databases">
        <authorList>
            <person name="Rodrigo-Torres L."/>
            <person name="Arahal R. D."/>
            <person name="Lucena T."/>
        </authorList>
    </citation>
    <scope>NUCLEOTIDE SEQUENCE</scope>
    <source>
        <strain evidence="3">CECT 8858</strain>
    </source>
</reference>
<feature type="signal peptide" evidence="1">
    <location>
        <begin position="1"/>
        <end position="20"/>
    </location>
</feature>
<dbReference type="InterPro" id="IPR016624">
    <property type="entry name" value="UCP014753"/>
</dbReference>
<accession>A0ABN8EYG4</accession>
<dbReference type="RefSeq" id="WP_238806695.1">
    <property type="nucleotide sequence ID" value="NZ_CAKLPY010000002.1"/>
</dbReference>
<organism evidence="3 4">
    <name type="scientific">Emticicia aquatica</name>
    <dbReference type="NCBI Taxonomy" id="1681835"/>
    <lineage>
        <taxon>Bacteria</taxon>
        <taxon>Pseudomonadati</taxon>
        <taxon>Bacteroidota</taxon>
        <taxon>Cytophagia</taxon>
        <taxon>Cytophagales</taxon>
        <taxon>Leadbetterellaceae</taxon>
        <taxon>Emticicia</taxon>
    </lineage>
</organism>
<dbReference type="PANTHER" id="PTHR35339">
    <property type="entry name" value="LINALOOL DEHYDRATASE_ISOMERASE DOMAIN-CONTAINING PROTEIN"/>
    <property type="match status" value="1"/>
</dbReference>
<keyword evidence="1" id="KW-0732">Signal</keyword>
<proteinExistence type="predicted"/>
<comment type="caution">
    <text evidence="3">The sequence shown here is derived from an EMBL/GenBank/DDBJ whole genome shotgun (WGS) entry which is preliminary data.</text>
</comment>
<feature type="chain" id="PRO_5047396997" description="DUF2264 domain-containing protein" evidence="1">
    <location>
        <begin position="21"/>
        <end position="410"/>
    </location>
</feature>
<dbReference type="EMBL" id="CAKLPY010000002">
    <property type="protein sequence ID" value="CAH0996127.1"/>
    <property type="molecule type" value="Genomic_DNA"/>
</dbReference>
<sequence length="410" mass="46827">MKKTLIIILFSLISPVLIFAQNKAFNNETGEQNRAYWSKLLYKISYPVVHNLAQETLVKNMPIEGGPNTYKREFPVSHLEAVGRTVAGIAPWLALDDDNTDEGKLRKKLREELLVGLKNMVNQQSPDYLNFRKEMQPLVDAAFLAQGFLRAKTKLWEPLDELTKKRFIEEFKSLRNRKAYYSNWLLFSAMTETFLLKIGEDYDPARIDYALKKIPEWYYGDGIYGDGPSFAMDYYNSFVIHPMLVEVLQVMVENKLAKKEEYDLALKRMIRYAEHQERFISPEGTYPPIGRSIAYRVGAFQVLAAVALSNNLSAYIQPAQVRCALTKVMENQFEADGTFDEKGWLQLGFAGHQPEAADPYITTGSLYLCTFGFLPLGLPASHPFWTDPAAEWTAKKAWSGKPFKKDGHVD</sequence>